<dbReference type="Pfam" id="PF14102">
    <property type="entry name" value="Caps_synth_CapC"/>
    <property type="match status" value="1"/>
</dbReference>
<dbReference type="GO" id="GO:0016020">
    <property type="term" value="C:membrane"/>
    <property type="evidence" value="ECO:0007669"/>
    <property type="project" value="InterPro"/>
</dbReference>
<name>A0A1H3T943_9BACI</name>
<sequence>MFGSDLYVTLVVGIVISLLYAEKAGALPGGIIVPGYLALIFDQPFFIMSIFFISCLIYLLVVHVISRFTILYGRRKFAAILLTGVVMKLGFDYFYPMMPFEIYELRGIGVIVPGLIANSFQKQGVLITVTSTMVLSGLTFAIMTLYYLFLQ</sequence>
<keyword evidence="1" id="KW-1133">Transmembrane helix</keyword>
<dbReference type="STRING" id="1503961.SAMN05421736_113105"/>
<dbReference type="Proteomes" id="UP000198935">
    <property type="component" value="Unassembled WGS sequence"/>
</dbReference>
<dbReference type="EMBL" id="FNPI01000013">
    <property type="protein sequence ID" value="SDZ46388.1"/>
    <property type="molecule type" value="Genomic_DNA"/>
</dbReference>
<protein>
    <submittedName>
        <fullName evidence="2">Poly-gamma-glutamate biosynthesis protein PgsC/CapC</fullName>
    </submittedName>
</protein>
<dbReference type="InterPro" id="IPR008338">
    <property type="entry name" value="Capsule_biosynth_CapC"/>
</dbReference>
<evidence type="ECO:0000256" key="1">
    <source>
        <dbReference type="SAM" id="Phobius"/>
    </source>
</evidence>
<keyword evidence="1" id="KW-0812">Transmembrane</keyword>
<gene>
    <name evidence="2" type="ORF">SAMN05421736_113105</name>
</gene>
<feature type="transmembrane region" description="Helical" evidence="1">
    <location>
        <begin position="77"/>
        <end position="95"/>
    </location>
</feature>
<feature type="transmembrane region" description="Helical" evidence="1">
    <location>
        <begin position="45"/>
        <end position="65"/>
    </location>
</feature>
<reference evidence="3" key="1">
    <citation type="submission" date="2016-10" db="EMBL/GenBank/DDBJ databases">
        <authorList>
            <person name="Varghese N."/>
            <person name="Submissions S."/>
        </authorList>
    </citation>
    <scope>NUCLEOTIDE SEQUENCE [LARGE SCALE GENOMIC DNA]</scope>
    <source>
        <strain evidence="3">SP</strain>
    </source>
</reference>
<dbReference type="PRINTS" id="PR01759">
    <property type="entry name" value="CAPSULEPROTC"/>
</dbReference>
<evidence type="ECO:0000313" key="2">
    <source>
        <dbReference type="EMBL" id="SDZ46388.1"/>
    </source>
</evidence>
<proteinExistence type="predicted"/>
<keyword evidence="1" id="KW-0472">Membrane</keyword>
<keyword evidence="3" id="KW-1185">Reference proteome</keyword>
<dbReference type="NCBIfam" id="TIGR04011">
    <property type="entry name" value="poly_gGlu_PgsC"/>
    <property type="match status" value="1"/>
</dbReference>
<dbReference type="OrthoDB" id="48792at2"/>
<dbReference type="AlphaFoldDB" id="A0A1H3T943"/>
<accession>A0A1H3T943</accession>
<dbReference type="GO" id="GO:0045227">
    <property type="term" value="P:capsule polysaccharide biosynthetic process"/>
    <property type="evidence" value="ECO:0007669"/>
    <property type="project" value="InterPro"/>
</dbReference>
<organism evidence="2 3">
    <name type="scientific">Evansella caseinilytica</name>
    <dbReference type="NCBI Taxonomy" id="1503961"/>
    <lineage>
        <taxon>Bacteria</taxon>
        <taxon>Bacillati</taxon>
        <taxon>Bacillota</taxon>
        <taxon>Bacilli</taxon>
        <taxon>Bacillales</taxon>
        <taxon>Bacillaceae</taxon>
        <taxon>Evansella</taxon>
    </lineage>
</organism>
<feature type="transmembrane region" description="Helical" evidence="1">
    <location>
        <begin position="125"/>
        <end position="149"/>
    </location>
</feature>
<evidence type="ECO:0000313" key="3">
    <source>
        <dbReference type="Proteomes" id="UP000198935"/>
    </source>
</evidence>